<gene>
    <name evidence="5" type="ORF">Lsai_3149</name>
</gene>
<proteinExistence type="inferred from homology"/>
<comment type="subcellular location">
    <subcellularLocation>
        <location evidence="4">Cytoplasm</location>
    </subcellularLocation>
</comment>
<dbReference type="GO" id="GO:0047429">
    <property type="term" value="F:nucleoside triphosphate diphosphatase activity"/>
    <property type="evidence" value="ECO:0007669"/>
    <property type="project" value="UniProtKB-EC"/>
</dbReference>
<comment type="caution">
    <text evidence="4">Lacks conserved residue(s) required for the propagation of feature annotation.</text>
</comment>
<dbReference type="PATRIC" id="fig|28087.4.peg.3379"/>
<dbReference type="eggNOG" id="COG0424">
    <property type="taxonomic scope" value="Bacteria"/>
</dbReference>
<organism evidence="5 6">
    <name type="scientific">Legionella sainthelensi</name>
    <dbReference type="NCBI Taxonomy" id="28087"/>
    <lineage>
        <taxon>Bacteria</taxon>
        <taxon>Pseudomonadati</taxon>
        <taxon>Pseudomonadota</taxon>
        <taxon>Gammaproteobacteria</taxon>
        <taxon>Legionellales</taxon>
        <taxon>Legionellaceae</taxon>
        <taxon>Legionella</taxon>
    </lineage>
</organism>
<dbReference type="EMBL" id="LNYV01000037">
    <property type="protein sequence ID" value="KTD54327.1"/>
    <property type="molecule type" value="Genomic_DNA"/>
</dbReference>
<dbReference type="InterPro" id="IPR003697">
    <property type="entry name" value="Maf-like"/>
</dbReference>
<dbReference type="AlphaFoldDB" id="A0A0W0YBU5"/>
<keyword evidence="3 4" id="KW-0546">Nucleotide metabolism</keyword>
<evidence type="ECO:0000256" key="1">
    <source>
        <dbReference type="ARBA" id="ARBA00001968"/>
    </source>
</evidence>
<name>A0A0W0YBU5_9GAMM</name>
<dbReference type="GO" id="GO:0005737">
    <property type="term" value="C:cytoplasm"/>
    <property type="evidence" value="ECO:0007669"/>
    <property type="project" value="UniProtKB-SubCell"/>
</dbReference>
<comment type="cofactor">
    <cofactor evidence="1 4">
        <name>a divalent metal cation</name>
        <dbReference type="ChEBI" id="CHEBI:60240"/>
    </cofactor>
</comment>
<dbReference type="HAMAP" id="MF_00528">
    <property type="entry name" value="Maf"/>
    <property type="match status" value="1"/>
</dbReference>
<dbReference type="STRING" id="28087.Lsai_3149"/>
<dbReference type="GO" id="GO:0009117">
    <property type="term" value="P:nucleotide metabolic process"/>
    <property type="evidence" value="ECO:0007669"/>
    <property type="project" value="UniProtKB-KW"/>
</dbReference>
<evidence type="ECO:0000313" key="5">
    <source>
        <dbReference type="EMBL" id="KTD54327.1"/>
    </source>
</evidence>
<dbReference type="PANTHER" id="PTHR43213">
    <property type="entry name" value="BIFUNCTIONAL DTTP/UTP PYROPHOSPHATASE/METHYLTRANSFERASE PROTEIN-RELATED"/>
    <property type="match status" value="1"/>
</dbReference>
<dbReference type="EC" id="3.6.1.9" evidence="4"/>
<comment type="similarity">
    <text evidence="4">Belongs to the Maf family.</text>
</comment>
<feature type="active site" description="Proton acceptor" evidence="4">
    <location>
        <position position="79"/>
    </location>
</feature>
<comment type="catalytic activity">
    <reaction evidence="4">
        <text>a 2'-deoxyribonucleoside 5'-triphosphate + H2O = a 2'-deoxyribonucleoside 5'-phosphate + diphosphate + H(+)</text>
        <dbReference type="Rhea" id="RHEA:44644"/>
        <dbReference type="ChEBI" id="CHEBI:15377"/>
        <dbReference type="ChEBI" id="CHEBI:15378"/>
        <dbReference type="ChEBI" id="CHEBI:33019"/>
        <dbReference type="ChEBI" id="CHEBI:61560"/>
        <dbReference type="ChEBI" id="CHEBI:65317"/>
        <dbReference type="EC" id="3.6.1.9"/>
    </reaction>
</comment>
<reference evidence="5 6" key="1">
    <citation type="submission" date="2015-11" db="EMBL/GenBank/DDBJ databases">
        <title>Genomic analysis of 38 Legionella species identifies large and diverse effector repertoires.</title>
        <authorList>
            <person name="Burstein D."/>
            <person name="Amaro F."/>
            <person name="Zusman T."/>
            <person name="Lifshitz Z."/>
            <person name="Cohen O."/>
            <person name="Gilbert J.A."/>
            <person name="Pupko T."/>
            <person name="Shuman H.A."/>
            <person name="Segal G."/>
        </authorList>
    </citation>
    <scope>NUCLEOTIDE SEQUENCE [LARGE SCALE GENOMIC DNA]</scope>
    <source>
        <strain evidence="5 6">Mt.St.Helens-4</strain>
    </source>
</reference>
<dbReference type="NCBIfam" id="TIGR00172">
    <property type="entry name" value="maf"/>
    <property type="match status" value="1"/>
</dbReference>
<keyword evidence="2 4" id="KW-0378">Hydrolase</keyword>
<comment type="catalytic activity">
    <reaction evidence="4">
        <text>a ribonucleoside 5'-triphosphate + H2O = a ribonucleoside 5'-phosphate + diphosphate + H(+)</text>
        <dbReference type="Rhea" id="RHEA:23996"/>
        <dbReference type="ChEBI" id="CHEBI:15377"/>
        <dbReference type="ChEBI" id="CHEBI:15378"/>
        <dbReference type="ChEBI" id="CHEBI:33019"/>
        <dbReference type="ChEBI" id="CHEBI:58043"/>
        <dbReference type="ChEBI" id="CHEBI:61557"/>
        <dbReference type="EC" id="3.6.1.9"/>
    </reaction>
</comment>
<comment type="function">
    <text evidence="4">Nucleoside triphosphate pyrophosphatase. May have a dual role in cell division arrest and in preventing the incorporation of modified nucleotides into cellular nucleic acids.</text>
</comment>
<evidence type="ECO:0000256" key="4">
    <source>
        <dbReference type="HAMAP-Rule" id="MF_00528"/>
    </source>
</evidence>
<accession>A0A0W0YBU5</accession>
<sequence length="201" mass="22478">MSKFLQQESITLASASSIRLQLLQSLGIEFSVIPAHCDEEAIKATFDSENTLNLGYTLAACKALEVSQSHPEDFIIAADQLCVFGKLILNKPLNHQTAIEHLSLLSGKTHQQIACLCIAKNNEILWQHHEIAYLTLHHLSAQTIEAYLQSEKPYHSCGAYHYETQGKWLFKEVQGSEDTILGLPLRPLVRILIQLGAVRFT</sequence>
<evidence type="ECO:0000313" key="6">
    <source>
        <dbReference type="Proteomes" id="UP000054621"/>
    </source>
</evidence>
<dbReference type="RefSeq" id="WP_027271627.1">
    <property type="nucleotide sequence ID" value="NZ_CAAAJE010000020.1"/>
</dbReference>
<dbReference type="SUPFAM" id="SSF52972">
    <property type="entry name" value="ITPase-like"/>
    <property type="match status" value="1"/>
</dbReference>
<dbReference type="PANTHER" id="PTHR43213:SF5">
    <property type="entry name" value="BIFUNCTIONAL DTTP_UTP PYROPHOSPHATASE_METHYLTRANSFERASE PROTEIN-RELATED"/>
    <property type="match status" value="1"/>
</dbReference>
<dbReference type="OrthoDB" id="9813694at2"/>
<keyword evidence="4" id="KW-0963">Cytoplasm</keyword>
<dbReference type="Proteomes" id="UP000054621">
    <property type="component" value="Unassembled WGS sequence"/>
</dbReference>
<dbReference type="InterPro" id="IPR029001">
    <property type="entry name" value="ITPase-like_fam"/>
</dbReference>
<comment type="caution">
    <text evidence="5">The sequence shown here is derived from an EMBL/GenBank/DDBJ whole genome shotgun (WGS) entry which is preliminary data.</text>
</comment>
<dbReference type="PIRSF" id="PIRSF006305">
    <property type="entry name" value="Maf"/>
    <property type="match status" value="1"/>
</dbReference>
<protein>
    <recommendedName>
        <fullName evidence="4">Nucleoside triphosphate pyrophosphatase</fullName>
        <ecNumber evidence="4">3.6.1.9</ecNumber>
    </recommendedName>
    <alternativeName>
        <fullName evidence="4">Nucleotide pyrophosphatase</fullName>
        <shortName evidence="4">Nucleotide PPase</shortName>
    </alternativeName>
</protein>
<evidence type="ECO:0000256" key="2">
    <source>
        <dbReference type="ARBA" id="ARBA00022801"/>
    </source>
</evidence>
<dbReference type="CDD" id="cd00555">
    <property type="entry name" value="Maf"/>
    <property type="match status" value="1"/>
</dbReference>
<evidence type="ECO:0000256" key="3">
    <source>
        <dbReference type="ARBA" id="ARBA00023080"/>
    </source>
</evidence>
<dbReference type="Gene3D" id="3.90.950.10">
    <property type="match status" value="1"/>
</dbReference>
<dbReference type="Pfam" id="PF02545">
    <property type="entry name" value="Maf"/>
    <property type="match status" value="1"/>
</dbReference>